<reference evidence="2 3" key="1">
    <citation type="submission" date="2018-08" db="EMBL/GenBank/DDBJ databases">
        <title>Salinimonas sediminis sp. nov., a piezophilic bacterium isolated from a deep-sea sediment sample from the New Britain Trench.</title>
        <authorList>
            <person name="Cao J."/>
        </authorList>
    </citation>
    <scope>NUCLEOTIDE SEQUENCE [LARGE SCALE GENOMIC DNA]</scope>
    <source>
        <strain evidence="2 3">N102</strain>
    </source>
</reference>
<dbReference type="Proteomes" id="UP000262073">
    <property type="component" value="Chromosome"/>
</dbReference>
<gene>
    <name evidence="2" type="ORF">D0Y50_01955</name>
</gene>
<dbReference type="EMBL" id="CP031769">
    <property type="protein sequence ID" value="AXR05242.1"/>
    <property type="molecule type" value="Genomic_DNA"/>
</dbReference>
<accession>A0A346NI85</accession>
<dbReference type="OrthoDB" id="7054989at2"/>
<evidence type="ECO:0000313" key="2">
    <source>
        <dbReference type="EMBL" id="AXR05242.1"/>
    </source>
</evidence>
<keyword evidence="3" id="KW-1185">Reference proteome</keyword>
<keyword evidence="1" id="KW-0732">Signal</keyword>
<organism evidence="2 3">
    <name type="scientific">Salinimonas sediminis</name>
    <dbReference type="NCBI Taxonomy" id="2303538"/>
    <lineage>
        <taxon>Bacteria</taxon>
        <taxon>Pseudomonadati</taxon>
        <taxon>Pseudomonadota</taxon>
        <taxon>Gammaproteobacteria</taxon>
        <taxon>Alteromonadales</taxon>
        <taxon>Alteromonadaceae</taxon>
        <taxon>Alteromonas/Salinimonas group</taxon>
        <taxon>Salinimonas</taxon>
    </lineage>
</organism>
<dbReference type="AlphaFoldDB" id="A0A346NI85"/>
<evidence type="ECO:0008006" key="4">
    <source>
        <dbReference type="Google" id="ProtNLM"/>
    </source>
</evidence>
<feature type="signal peptide" evidence="1">
    <location>
        <begin position="1"/>
        <end position="18"/>
    </location>
</feature>
<proteinExistence type="predicted"/>
<dbReference type="KEGG" id="salm:D0Y50_01955"/>
<protein>
    <recommendedName>
        <fullName evidence="4">DUF3570 domain-containing protein</fullName>
    </recommendedName>
</protein>
<sequence>MACISLVFCTLLVMPNTAAPLPSGASADAVNVSAMPAYVDEQSDGSWMDEWQHNLTQSMNYTAQQLDSYFAMKGSSRFEDARAQGRLSLGWEPRTRDISEVDLRFNIRVKLPALKDRVDLLLSDDEDYDESASIKAARQPIERRRDNTTIALRYRSSEDAKVSYRIGTGRRGQIYVKSRFADMAAYSSQLALFYDAEAYYYTRDRAGAEVGATVQYITQRDHVFRFNHRFYYRDRSEDWIWRHEGQYLQPLNQHAAMIYTLFTEGGSQPDYRLNEVYISSKWRSNPTREWLFFEVEPFLIFLRDEDFKPSYGVAMRVEVYYGSNS</sequence>
<evidence type="ECO:0000256" key="1">
    <source>
        <dbReference type="SAM" id="SignalP"/>
    </source>
</evidence>
<feature type="chain" id="PRO_5016938786" description="DUF3570 domain-containing protein" evidence="1">
    <location>
        <begin position="19"/>
        <end position="325"/>
    </location>
</feature>
<name>A0A346NI85_9ALTE</name>
<evidence type="ECO:0000313" key="3">
    <source>
        <dbReference type="Proteomes" id="UP000262073"/>
    </source>
</evidence>